<dbReference type="OrthoDB" id="6886961at2"/>
<evidence type="ECO:0000256" key="7">
    <source>
        <dbReference type="ARBA" id="ARBA00022989"/>
    </source>
</evidence>
<dbReference type="PATRIC" id="fig|1137280.3.peg.3354"/>
<dbReference type="GO" id="GO:0005886">
    <property type="term" value="C:plasma membrane"/>
    <property type="evidence" value="ECO:0007669"/>
    <property type="project" value="UniProtKB-SubCell"/>
</dbReference>
<keyword evidence="14" id="KW-1185">Reference proteome</keyword>
<dbReference type="RefSeq" id="WP_036134619.1">
    <property type="nucleotide sequence ID" value="NZ_ANIE01000010.1"/>
</dbReference>
<dbReference type="EMBL" id="ANIE01000010">
    <property type="protein sequence ID" value="KEF29699.1"/>
    <property type="molecule type" value="Genomic_DNA"/>
</dbReference>
<dbReference type="Pfam" id="PF12019">
    <property type="entry name" value="GspH"/>
    <property type="match status" value="1"/>
</dbReference>
<dbReference type="NCBIfam" id="TIGR02532">
    <property type="entry name" value="IV_pilin_GFxxxE"/>
    <property type="match status" value="1"/>
</dbReference>
<dbReference type="GO" id="GO:0015628">
    <property type="term" value="P:protein secretion by the type II secretion system"/>
    <property type="evidence" value="ECO:0007669"/>
    <property type="project" value="InterPro"/>
</dbReference>
<comment type="subcellular location">
    <subcellularLocation>
        <location evidence="1">Cell inner membrane</location>
        <topology evidence="1">Single-pass membrane protein</topology>
    </subcellularLocation>
</comment>
<keyword evidence="4" id="KW-0488">Methylation</keyword>
<dbReference type="InterPro" id="IPR012902">
    <property type="entry name" value="N_methyl_site"/>
</dbReference>
<evidence type="ECO:0000256" key="2">
    <source>
        <dbReference type="ARBA" id="ARBA00021549"/>
    </source>
</evidence>
<evidence type="ECO:0000256" key="1">
    <source>
        <dbReference type="ARBA" id="ARBA00004377"/>
    </source>
</evidence>
<dbReference type="SUPFAM" id="SSF54523">
    <property type="entry name" value="Pili subunits"/>
    <property type="match status" value="1"/>
</dbReference>
<comment type="similarity">
    <text evidence="9">Belongs to the GSP H family.</text>
</comment>
<feature type="transmembrane region" description="Helical" evidence="11">
    <location>
        <begin position="12"/>
        <end position="36"/>
    </location>
</feature>
<evidence type="ECO:0000256" key="4">
    <source>
        <dbReference type="ARBA" id="ARBA00022481"/>
    </source>
</evidence>
<dbReference type="Pfam" id="PF07963">
    <property type="entry name" value="N_methyl"/>
    <property type="match status" value="1"/>
</dbReference>
<name>A0A072MWA3_9GAMM</name>
<evidence type="ECO:0000256" key="8">
    <source>
        <dbReference type="ARBA" id="ARBA00023136"/>
    </source>
</evidence>
<dbReference type="InterPro" id="IPR022346">
    <property type="entry name" value="T2SS_GspH"/>
</dbReference>
<organism evidence="13 14">
    <name type="scientific">Marinobacter nitratireducens</name>
    <dbReference type="NCBI Taxonomy" id="1137280"/>
    <lineage>
        <taxon>Bacteria</taxon>
        <taxon>Pseudomonadati</taxon>
        <taxon>Pseudomonadota</taxon>
        <taxon>Gammaproteobacteria</taxon>
        <taxon>Pseudomonadales</taxon>
        <taxon>Marinobacteraceae</taxon>
        <taxon>Marinobacter</taxon>
    </lineage>
</organism>
<dbReference type="InterPro" id="IPR045584">
    <property type="entry name" value="Pilin-like"/>
</dbReference>
<evidence type="ECO:0000256" key="3">
    <source>
        <dbReference type="ARBA" id="ARBA00022475"/>
    </source>
</evidence>
<evidence type="ECO:0000313" key="14">
    <source>
        <dbReference type="Proteomes" id="UP000035057"/>
    </source>
</evidence>
<dbReference type="Gene3D" id="3.55.40.10">
    <property type="entry name" value="minor pseudopilin epsh domain"/>
    <property type="match status" value="1"/>
</dbReference>
<reference evidence="13 14" key="1">
    <citation type="submission" date="2012-12" db="EMBL/GenBank/DDBJ databases">
        <title>Genome assembly of Marinobacter sp. AK21.</title>
        <authorList>
            <person name="Khatri I."/>
            <person name="Kumar R."/>
            <person name="Vaidya B."/>
            <person name="Subramanian S."/>
            <person name="Pinnaka A."/>
        </authorList>
    </citation>
    <scope>NUCLEOTIDE SEQUENCE [LARGE SCALE GENOMIC DNA]</scope>
    <source>
        <strain evidence="13 14">AK21</strain>
    </source>
</reference>
<accession>A0A072MWA3</accession>
<keyword evidence="3" id="KW-1003">Cell membrane</keyword>
<gene>
    <name evidence="13" type="ORF">D777_00204</name>
</gene>
<sequence length="186" mass="20395">MLTNKHQAGFTLLELIITIIILSIATGMTSQAWGWWAAKSRQRAILENYHSLFSFARWNAASSHTLVTVCPLSAASQCVDDWQQPVSVFIDANNDKSPDGGSVLRQMNANLGSFTLRSRTAGRGYFQFNAKGMTHGAMGSLVLCPRDPASGTMTYMPINIAGRFRVEYDKDGDGIMKLPWGAKISC</sequence>
<keyword evidence="6 11" id="KW-0812">Transmembrane</keyword>
<evidence type="ECO:0000256" key="10">
    <source>
        <dbReference type="ARBA" id="ARBA00030775"/>
    </source>
</evidence>
<dbReference type="STRING" id="1137280.D777_00204"/>
<keyword evidence="5" id="KW-0997">Cell inner membrane</keyword>
<evidence type="ECO:0000256" key="5">
    <source>
        <dbReference type="ARBA" id="ARBA00022519"/>
    </source>
</evidence>
<dbReference type="AlphaFoldDB" id="A0A072MWA3"/>
<proteinExistence type="inferred from homology"/>
<keyword evidence="8 11" id="KW-0472">Membrane</keyword>
<feature type="domain" description="General secretion pathway GspH" evidence="12">
    <location>
        <begin position="49"/>
        <end position="149"/>
    </location>
</feature>
<evidence type="ECO:0000313" key="13">
    <source>
        <dbReference type="EMBL" id="KEF29699.1"/>
    </source>
</evidence>
<evidence type="ECO:0000256" key="6">
    <source>
        <dbReference type="ARBA" id="ARBA00022692"/>
    </source>
</evidence>
<keyword evidence="7 11" id="KW-1133">Transmembrane helix</keyword>
<dbReference type="Proteomes" id="UP000035057">
    <property type="component" value="Unassembled WGS sequence"/>
</dbReference>
<dbReference type="GO" id="GO:0015627">
    <property type="term" value="C:type II protein secretion system complex"/>
    <property type="evidence" value="ECO:0007669"/>
    <property type="project" value="InterPro"/>
</dbReference>
<evidence type="ECO:0000256" key="9">
    <source>
        <dbReference type="ARBA" id="ARBA00025772"/>
    </source>
</evidence>
<evidence type="ECO:0000259" key="12">
    <source>
        <dbReference type="Pfam" id="PF12019"/>
    </source>
</evidence>
<protein>
    <recommendedName>
        <fullName evidence="2">Type II secretion system protein H</fullName>
    </recommendedName>
    <alternativeName>
        <fullName evidence="10">General secretion pathway protein H</fullName>
    </alternativeName>
</protein>
<evidence type="ECO:0000256" key="11">
    <source>
        <dbReference type="SAM" id="Phobius"/>
    </source>
</evidence>
<comment type="caution">
    <text evidence="13">The sequence shown here is derived from an EMBL/GenBank/DDBJ whole genome shotgun (WGS) entry which is preliminary data.</text>
</comment>